<dbReference type="InterPro" id="IPR004826">
    <property type="entry name" value="bZIP_Maf"/>
</dbReference>
<dbReference type="Gene3D" id="1.20.5.170">
    <property type="match status" value="1"/>
</dbReference>
<reference evidence="5" key="1">
    <citation type="submission" date="2025-08" db="UniProtKB">
        <authorList>
            <consortium name="Ensembl"/>
        </authorList>
    </citation>
    <scope>IDENTIFICATION</scope>
</reference>
<dbReference type="Pfam" id="PF03131">
    <property type="entry name" value="bZIP_Maf"/>
    <property type="match status" value="1"/>
</dbReference>
<name>A0A8C4WEM3_9SAUR</name>
<accession>A0A8C4WEM3</accession>
<keyword evidence="6" id="KW-1185">Reference proteome</keyword>
<keyword evidence="1" id="KW-0805">Transcription regulation</keyword>
<dbReference type="InterPro" id="IPR024874">
    <property type="entry name" value="Transcription_factor_Maf_fam"/>
</dbReference>
<evidence type="ECO:0000256" key="2">
    <source>
        <dbReference type="ARBA" id="ARBA00023125"/>
    </source>
</evidence>
<evidence type="ECO:0000313" key="6">
    <source>
        <dbReference type="Proteomes" id="UP000694390"/>
    </source>
</evidence>
<feature type="domain" description="Basic leucine zipper" evidence="4">
    <location>
        <begin position="20"/>
        <end position="107"/>
    </location>
</feature>
<dbReference type="GO" id="GO:0000981">
    <property type="term" value="F:DNA-binding transcription factor activity, RNA polymerase II-specific"/>
    <property type="evidence" value="ECO:0007669"/>
    <property type="project" value="TreeGrafter"/>
</dbReference>
<dbReference type="GeneTree" id="ENSGT01000000220167"/>
<dbReference type="InterPro" id="IPR008917">
    <property type="entry name" value="TF_DNA-bd_sf"/>
</dbReference>
<evidence type="ECO:0000313" key="5">
    <source>
        <dbReference type="Ensembl" id="ENSGEVP00005014458.1"/>
    </source>
</evidence>
<protein>
    <recommendedName>
        <fullName evidence="4">Basic leucine zipper domain-containing protein</fullName>
    </recommendedName>
</protein>
<dbReference type="AlphaFoldDB" id="A0A8C4WEM3"/>
<sequence length="167" mass="18735">MSANSASNSTIQVTYDLTPLSDEQLVGLSLADLRNYLWGLPGEEAKRLKERRRKLKNRRNSATWRKKHLDQWGKLEEQNTILKWEVQNLAQENALLRLQLKVLQDPSKPLQSSAACMTPIKSDNSPECLVVCPRRSPGRTLGSAPTPCLASTRASPYRQGGDNCFCI</sequence>
<dbReference type="Ensembl" id="ENSGEVT00005015160.1">
    <property type="protein sequence ID" value="ENSGEVP00005014458.1"/>
    <property type="gene ID" value="ENSGEVG00005010277.1"/>
</dbReference>
<keyword evidence="3" id="KW-0804">Transcription</keyword>
<reference evidence="5" key="2">
    <citation type="submission" date="2025-09" db="UniProtKB">
        <authorList>
            <consortium name="Ensembl"/>
        </authorList>
    </citation>
    <scope>IDENTIFICATION</scope>
</reference>
<dbReference type="GO" id="GO:0005634">
    <property type="term" value="C:nucleus"/>
    <property type="evidence" value="ECO:0007669"/>
    <property type="project" value="TreeGrafter"/>
</dbReference>
<dbReference type="GO" id="GO:0000978">
    <property type="term" value="F:RNA polymerase II cis-regulatory region sequence-specific DNA binding"/>
    <property type="evidence" value="ECO:0007669"/>
    <property type="project" value="TreeGrafter"/>
</dbReference>
<evidence type="ECO:0000256" key="3">
    <source>
        <dbReference type="ARBA" id="ARBA00023163"/>
    </source>
</evidence>
<dbReference type="SUPFAM" id="SSF47454">
    <property type="entry name" value="A DNA-binding domain in eukaryotic transcription factors"/>
    <property type="match status" value="1"/>
</dbReference>
<dbReference type="PANTHER" id="PTHR10129:SF48">
    <property type="entry name" value="MAF-S, ISOFORM B"/>
    <property type="match status" value="1"/>
</dbReference>
<organism evidence="5 6">
    <name type="scientific">Gopherus evgoodei</name>
    <name type="common">Goodes thornscrub tortoise</name>
    <dbReference type="NCBI Taxonomy" id="1825980"/>
    <lineage>
        <taxon>Eukaryota</taxon>
        <taxon>Metazoa</taxon>
        <taxon>Chordata</taxon>
        <taxon>Craniata</taxon>
        <taxon>Vertebrata</taxon>
        <taxon>Euteleostomi</taxon>
        <taxon>Archelosauria</taxon>
        <taxon>Testudinata</taxon>
        <taxon>Testudines</taxon>
        <taxon>Cryptodira</taxon>
        <taxon>Durocryptodira</taxon>
        <taxon>Testudinoidea</taxon>
        <taxon>Testudinidae</taxon>
        <taxon>Gopherus</taxon>
    </lineage>
</organism>
<keyword evidence="2" id="KW-0238">DNA-binding</keyword>
<dbReference type="PANTHER" id="PTHR10129">
    <property type="entry name" value="TRANSCRIPTION FACTOR MAF"/>
    <property type="match status" value="1"/>
</dbReference>
<dbReference type="Proteomes" id="UP000694390">
    <property type="component" value="Unassembled WGS sequence"/>
</dbReference>
<evidence type="ECO:0000259" key="4">
    <source>
        <dbReference type="Pfam" id="PF03131"/>
    </source>
</evidence>
<evidence type="ECO:0000256" key="1">
    <source>
        <dbReference type="ARBA" id="ARBA00023015"/>
    </source>
</evidence>
<proteinExistence type="predicted"/>